<evidence type="ECO:0000313" key="5">
    <source>
        <dbReference type="EMBL" id="MFC4560582.1"/>
    </source>
</evidence>
<keyword evidence="1 5" id="KW-0328">Glycosyltransferase</keyword>
<evidence type="ECO:0000259" key="4">
    <source>
        <dbReference type="Pfam" id="PF13579"/>
    </source>
</evidence>
<gene>
    <name evidence="5" type="ORF">ACFO4E_01800</name>
</gene>
<feature type="domain" description="Glycosyltransferase subfamily 4-like N-terminal" evidence="4">
    <location>
        <begin position="14"/>
        <end position="162"/>
    </location>
</feature>
<sequence>MRITLIGPAYPYKGGGARHTTELAHRLAARGHDVVIESWRAQYPAALYPGRQTIDVPEADLFAHTRHDLAWYRPDGWRRVGRRAGREADLVVAAVFSPVQVVPYLGILGGIGRRARTVALCHNVLPHERRRADVVLTRTLLRRVGTVLTHSPAQARLARALVRGTGADVRTATLPPHLPETGGERSGAVEPGATALPPHLPDAGEARSAAAEPGTDTGGKTDPAVATAGAGAPDADTGGETGRKVRHHLLFFGIVRPYKGVDVLLRALAAGAPASVTLTVAGEVWGGADDLRSLAAELGIAERVEFREGYVASAELPELFGAADAVVLPYRSATATQNVWLAHEHGLPVIATRAGTLADQVRDGIDGLLCAPGDPDDLARALAEFYTPGTPERLRAGVCPVDPEPYWDAYIEALTA</sequence>
<organism evidence="5 6">
    <name type="scientific">Nocardiopsis mangrovi</name>
    <dbReference type="NCBI Taxonomy" id="1179818"/>
    <lineage>
        <taxon>Bacteria</taxon>
        <taxon>Bacillati</taxon>
        <taxon>Actinomycetota</taxon>
        <taxon>Actinomycetes</taxon>
        <taxon>Streptosporangiales</taxon>
        <taxon>Nocardiopsidaceae</taxon>
        <taxon>Nocardiopsis</taxon>
    </lineage>
</organism>
<dbReference type="Pfam" id="PF13579">
    <property type="entry name" value="Glyco_trans_4_4"/>
    <property type="match status" value="1"/>
</dbReference>
<dbReference type="Proteomes" id="UP001595923">
    <property type="component" value="Unassembled WGS sequence"/>
</dbReference>
<dbReference type="Pfam" id="PF13692">
    <property type="entry name" value="Glyco_trans_1_4"/>
    <property type="match status" value="1"/>
</dbReference>
<comment type="caution">
    <text evidence="5">The sequence shown here is derived from an EMBL/GenBank/DDBJ whole genome shotgun (WGS) entry which is preliminary data.</text>
</comment>
<keyword evidence="2 5" id="KW-0808">Transferase</keyword>
<dbReference type="CDD" id="cd03801">
    <property type="entry name" value="GT4_PimA-like"/>
    <property type="match status" value="1"/>
</dbReference>
<evidence type="ECO:0000256" key="3">
    <source>
        <dbReference type="SAM" id="MobiDB-lite"/>
    </source>
</evidence>
<evidence type="ECO:0000256" key="1">
    <source>
        <dbReference type="ARBA" id="ARBA00022676"/>
    </source>
</evidence>
<dbReference type="InterPro" id="IPR028098">
    <property type="entry name" value="Glyco_trans_4-like_N"/>
</dbReference>
<evidence type="ECO:0000256" key="2">
    <source>
        <dbReference type="ARBA" id="ARBA00022679"/>
    </source>
</evidence>
<keyword evidence="6" id="KW-1185">Reference proteome</keyword>
<evidence type="ECO:0000313" key="6">
    <source>
        <dbReference type="Proteomes" id="UP001595923"/>
    </source>
</evidence>
<accession>A0ABV9DPK7</accession>
<dbReference type="PANTHER" id="PTHR12526:SF510">
    <property type="entry name" value="D-INOSITOL 3-PHOSPHATE GLYCOSYLTRANSFERASE"/>
    <property type="match status" value="1"/>
</dbReference>
<dbReference type="PANTHER" id="PTHR12526">
    <property type="entry name" value="GLYCOSYLTRANSFERASE"/>
    <property type="match status" value="1"/>
</dbReference>
<dbReference type="EMBL" id="JBHSFQ010000001">
    <property type="protein sequence ID" value="MFC4560582.1"/>
    <property type="molecule type" value="Genomic_DNA"/>
</dbReference>
<dbReference type="SUPFAM" id="SSF53756">
    <property type="entry name" value="UDP-Glycosyltransferase/glycogen phosphorylase"/>
    <property type="match status" value="1"/>
</dbReference>
<protein>
    <submittedName>
        <fullName evidence="5">Glycosyltransferase family 4 protein</fullName>
        <ecNumber evidence="5">2.4.-.-</ecNumber>
    </submittedName>
</protein>
<reference evidence="6" key="1">
    <citation type="journal article" date="2019" name="Int. J. Syst. Evol. Microbiol.">
        <title>The Global Catalogue of Microorganisms (GCM) 10K type strain sequencing project: providing services to taxonomists for standard genome sequencing and annotation.</title>
        <authorList>
            <consortium name="The Broad Institute Genomics Platform"/>
            <consortium name="The Broad Institute Genome Sequencing Center for Infectious Disease"/>
            <person name="Wu L."/>
            <person name="Ma J."/>
        </authorList>
    </citation>
    <scope>NUCLEOTIDE SEQUENCE [LARGE SCALE GENOMIC DNA]</scope>
    <source>
        <strain evidence="6">XZYJ18</strain>
    </source>
</reference>
<proteinExistence type="predicted"/>
<dbReference type="GO" id="GO:0016757">
    <property type="term" value="F:glycosyltransferase activity"/>
    <property type="evidence" value="ECO:0007669"/>
    <property type="project" value="UniProtKB-KW"/>
</dbReference>
<dbReference type="RefSeq" id="WP_378570824.1">
    <property type="nucleotide sequence ID" value="NZ_JBHSFQ010000001.1"/>
</dbReference>
<dbReference type="EC" id="2.4.-.-" evidence="5"/>
<dbReference type="Gene3D" id="3.40.50.2000">
    <property type="entry name" value="Glycogen Phosphorylase B"/>
    <property type="match status" value="2"/>
</dbReference>
<feature type="compositionally biased region" description="Low complexity" evidence="3">
    <location>
        <begin position="221"/>
        <end position="238"/>
    </location>
</feature>
<name>A0ABV9DPK7_9ACTN</name>
<feature type="region of interest" description="Disordered" evidence="3">
    <location>
        <begin position="168"/>
        <end position="240"/>
    </location>
</feature>